<keyword evidence="6" id="KW-1185">Reference proteome</keyword>
<gene>
    <name evidence="5" type="ORF">OBBRIDRAFT_815397</name>
</gene>
<dbReference type="PROSITE" id="PS50082">
    <property type="entry name" value="WD_REPEATS_2"/>
    <property type="match status" value="1"/>
</dbReference>
<evidence type="ECO:0000256" key="3">
    <source>
        <dbReference type="PROSITE-ProRule" id="PRU00221"/>
    </source>
</evidence>
<keyword evidence="2" id="KW-0677">Repeat</keyword>
<feature type="signal peptide" evidence="4">
    <location>
        <begin position="1"/>
        <end position="19"/>
    </location>
</feature>
<evidence type="ECO:0000313" key="6">
    <source>
        <dbReference type="Proteomes" id="UP000250043"/>
    </source>
</evidence>
<dbReference type="InterPro" id="IPR015943">
    <property type="entry name" value="WD40/YVTN_repeat-like_dom_sf"/>
</dbReference>
<dbReference type="EMBL" id="KV722650">
    <property type="protein sequence ID" value="OCH84646.1"/>
    <property type="molecule type" value="Genomic_DNA"/>
</dbReference>
<dbReference type="InterPro" id="IPR001680">
    <property type="entry name" value="WD40_rpt"/>
</dbReference>
<organism evidence="5 6">
    <name type="scientific">Obba rivulosa</name>
    <dbReference type="NCBI Taxonomy" id="1052685"/>
    <lineage>
        <taxon>Eukaryota</taxon>
        <taxon>Fungi</taxon>
        <taxon>Dikarya</taxon>
        <taxon>Basidiomycota</taxon>
        <taxon>Agaricomycotina</taxon>
        <taxon>Agaricomycetes</taxon>
        <taxon>Polyporales</taxon>
        <taxon>Gelatoporiaceae</taxon>
        <taxon>Obba</taxon>
    </lineage>
</organism>
<keyword evidence="4" id="KW-0732">Signal</keyword>
<accession>A0A8E2AHM6</accession>
<dbReference type="OrthoDB" id="2791381at2759"/>
<dbReference type="Proteomes" id="UP000250043">
    <property type="component" value="Unassembled WGS sequence"/>
</dbReference>
<feature type="repeat" description="WD" evidence="3">
    <location>
        <begin position="27"/>
        <end position="67"/>
    </location>
</feature>
<sequence length="462" mass="50642">MLYSSLLPMLFSFLPSTKGQYRLVCTLHGHAKSVFSLNFSVNGRFLASGGGDGLRLWDTRTYVSLRTLEYRTSFGPMSQVLWIPTRSGIPTICYETGLGYLCTWAQSTDNGAFTEVFAKRLGGGAEILGLACEALTPTNTRIVVSDRSRFVGVYSYGGHAELLPIFTVHVNHAIPISLSFVNTKGRELYKLSGTDGKILKTKSLSDKIGHACIQAKQQLLVVDNNLNGETHQRTFPTGKPTCFLPRQVEFVDDARAIVGGSDHGAVYVFDRKTGAPLDVLRHAQQGLIQTIATTKRDRLSLIASATSCGTGVILVWRARKTSVSSPMWRMIPSLGAMFRACMQALVLAVAITFCLQNFGNGFDLTMWVQSVAALANPEKPAPRVVRNHYGAHQVPTSSRHSQSRTSFRSRDSAMLWEARRTHVENLEVEDAHRAPAGSGWKMEDTRTTAEGLDAKVSGVILL</sequence>
<dbReference type="PANTHER" id="PTHR19857:SF8">
    <property type="entry name" value="ANGIO-ASSOCIATED MIGRATORY CELL PROTEIN"/>
    <property type="match status" value="1"/>
</dbReference>
<dbReference type="SUPFAM" id="SSF50978">
    <property type="entry name" value="WD40 repeat-like"/>
    <property type="match status" value="1"/>
</dbReference>
<name>A0A8E2AHM6_9APHY</name>
<dbReference type="SMART" id="SM00320">
    <property type="entry name" value="WD40"/>
    <property type="match status" value="3"/>
</dbReference>
<dbReference type="Gene3D" id="2.130.10.10">
    <property type="entry name" value="YVTN repeat-like/Quinoprotein amine dehydrogenase"/>
    <property type="match status" value="2"/>
</dbReference>
<dbReference type="AlphaFoldDB" id="A0A8E2AHM6"/>
<dbReference type="InterPro" id="IPR051179">
    <property type="entry name" value="WD_repeat_multifunction"/>
</dbReference>
<evidence type="ECO:0000256" key="1">
    <source>
        <dbReference type="ARBA" id="ARBA00022574"/>
    </source>
</evidence>
<dbReference type="PANTHER" id="PTHR19857">
    <property type="entry name" value="MITOCHONDRIAL DIVISION PROTEIN 1-RELATED"/>
    <property type="match status" value="1"/>
</dbReference>
<dbReference type="InterPro" id="IPR036322">
    <property type="entry name" value="WD40_repeat_dom_sf"/>
</dbReference>
<protein>
    <submittedName>
        <fullName evidence="5">WD40 repeat-like protein</fullName>
    </submittedName>
</protein>
<keyword evidence="1 3" id="KW-0853">WD repeat</keyword>
<evidence type="ECO:0000256" key="4">
    <source>
        <dbReference type="SAM" id="SignalP"/>
    </source>
</evidence>
<reference evidence="5 6" key="1">
    <citation type="submission" date="2016-07" db="EMBL/GenBank/DDBJ databases">
        <title>Draft genome of the white-rot fungus Obba rivulosa 3A-2.</title>
        <authorList>
            <consortium name="DOE Joint Genome Institute"/>
            <person name="Miettinen O."/>
            <person name="Riley R."/>
            <person name="Acob R."/>
            <person name="Barry K."/>
            <person name="Cullen D."/>
            <person name="De Vries R."/>
            <person name="Hainaut M."/>
            <person name="Hatakka A."/>
            <person name="Henrissat B."/>
            <person name="Hilden K."/>
            <person name="Kuo R."/>
            <person name="Labutti K."/>
            <person name="Lipzen A."/>
            <person name="Makela M.R."/>
            <person name="Sandor L."/>
            <person name="Spatafora J.W."/>
            <person name="Grigoriev I.V."/>
            <person name="Hibbett D.S."/>
        </authorList>
    </citation>
    <scope>NUCLEOTIDE SEQUENCE [LARGE SCALE GENOMIC DNA]</scope>
    <source>
        <strain evidence="5 6">3A-2</strain>
    </source>
</reference>
<dbReference type="Pfam" id="PF00400">
    <property type="entry name" value="WD40"/>
    <property type="match status" value="1"/>
</dbReference>
<proteinExistence type="predicted"/>
<feature type="chain" id="PRO_5034514792" evidence="4">
    <location>
        <begin position="20"/>
        <end position="462"/>
    </location>
</feature>
<evidence type="ECO:0000313" key="5">
    <source>
        <dbReference type="EMBL" id="OCH84646.1"/>
    </source>
</evidence>
<evidence type="ECO:0000256" key="2">
    <source>
        <dbReference type="ARBA" id="ARBA00022737"/>
    </source>
</evidence>